<dbReference type="Proteomes" id="UP000077701">
    <property type="component" value="Unassembled WGS sequence"/>
</dbReference>
<dbReference type="SUPFAM" id="SSF56322">
    <property type="entry name" value="ADC synthase"/>
    <property type="match status" value="1"/>
</dbReference>
<protein>
    <recommendedName>
        <fullName evidence="2">Anthranilate synthase</fullName>
        <ecNumber evidence="2">4.1.3.27</ecNumber>
    </recommendedName>
</protein>
<dbReference type="PIRSF" id="PIRSF036934">
    <property type="entry name" value="TrpE-G"/>
    <property type="match status" value="1"/>
</dbReference>
<evidence type="ECO:0000256" key="1">
    <source>
        <dbReference type="ARBA" id="ARBA00022962"/>
    </source>
</evidence>
<dbReference type="Pfam" id="PF04715">
    <property type="entry name" value="Anth_synt_I_N"/>
    <property type="match status" value="1"/>
</dbReference>
<keyword evidence="2" id="KW-0456">Lyase</keyword>
<dbReference type="InterPro" id="IPR019999">
    <property type="entry name" value="Anth_synth_I-like"/>
</dbReference>
<dbReference type="InterPro" id="IPR006221">
    <property type="entry name" value="TrpG/PapA_dom"/>
</dbReference>
<gene>
    <name evidence="6" type="ORF">PS9374_04977</name>
</gene>
<dbReference type="STRING" id="161355.PS9374_04977"/>
<dbReference type="PROSITE" id="PS51273">
    <property type="entry name" value="GATASE_TYPE_1"/>
    <property type="match status" value="1"/>
</dbReference>
<dbReference type="AlphaFoldDB" id="A0A171DKF2"/>
<comment type="caution">
    <text evidence="6">The sequence shown here is derived from an EMBL/GenBank/DDBJ whole genome shotgun (WGS) entry which is preliminary data.</text>
</comment>
<dbReference type="GO" id="GO:0000162">
    <property type="term" value="P:L-tryptophan biosynthetic process"/>
    <property type="evidence" value="ECO:0007669"/>
    <property type="project" value="UniProtKB-UniRule"/>
</dbReference>
<dbReference type="RefSeq" id="WP_068900630.1">
    <property type="nucleotide sequence ID" value="NZ_BDCX01000013.1"/>
</dbReference>
<reference evidence="6 7" key="1">
    <citation type="journal article" date="2016" name="Genome Announc.">
        <title>Draft Genome Sequence of Planomonospora sphaerica JCM9374, a Rare Actinomycete.</title>
        <authorList>
            <person name="Dohra H."/>
            <person name="Suzuki T."/>
            <person name="Inoue Y."/>
            <person name="Kodani S."/>
        </authorList>
    </citation>
    <scope>NUCLEOTIDE SEQUENCE [LARGE SCALE GENOMIC DNA]</scope>
    <source>
        <strain evidence="6 7">JCM 9374</strain>
    </source>
</reference>
<dbReference type="InterPro" id="IPR006805">
    <property type="entry name" value="Anth_synth_I_N"/>
</dbReference>
<reference evidence="7" key="2">
    <citation type="submission" date="2016-04" db="EMBL/GenBank/DDBJ databases">
        <title>Planomonospora sphaerica JCM9374 whole genome shotgun sequence.</title>
        <authorList>
            <person name="Suzuki T."/>
            <person name="Dohra H."/>
            <person name="Kodani S."/>
        </authorList>
    </citation>
    <scope>NUCLEOTIDE SEQUENCE [LARGE SCALE GENOMIC DNA]</scope>
    <source>
        <strain evidence="7">JCM 9374</strain>
    </source>
</reference>
<evidence type="ECO:0000259" key="3">
    <source>
        <dbReference type="Pfam" id="PF00117"/>
    </source>
</evidence>
<organism evidence="6 7">
    <name type="scientific">Planomonospora sphaerica</name>
    <dbReference type="NCBI Taxonomy" id="161355"/>
    <lineage>
        <taxon>Bacteria</taxon>
        <taxon>Bacillati</taxon>
        <taxon>Actinomycetota</taxon>
        <taxon>Actinomycetes</taxon>
        <taxon>Streptosporangiales</taxon>
        <taxon>Streptosporangiaceae</taxon>
        <taxon>Planomonospora</taxon>
    </lineage>
</organism>
<dbReference type="Pfam" id="PF00425">
    <property type="entry name" value="Chorismate_bind"/>
    <property type="match status" value="1"/>
</dbReference>
<proteinExistence type="predicted"/>
<dbReference type="InterPro" id="IPR015890">
    <property type="entry name" value="Chorismate_C"/>
</dbReference>
<dbReference type="EMBL" id="BDCX01000013">
    <property type="protein sequence ID" value="GAT69302.1"/>
    <property type="molecule type" value="Genomic_DNA"/>
</dbReference>
<dbReference type="InterPro" id="IPR029062">
    <property type="entry name" value="Class_I_gatase-like"/>
</dbReference>
<dbReference type="PRINTS" id="PR00097">
    <property type="entry name" value="ANTSNTHASEII"/>
</dbReference>
<evidence type="ECO:0000313" key="7">
    <source>
        <dbReference type="Proteomes" id="UP000077701"/>
    </source>
</evidence>
<dbReference type="PANTHER" id="PTHR11236">
    <property type="entry name" value="AMINOBENZOATE/ANTHRANILATE SYNTHASE"/>
    <property type="match status" value="1"/>
</dbReference>
<dbReference type="CDD" id="cd01743">
    <property type="entry name" value="GATase1_Anthranilate_Synthase"/>
    <property type="match status" value="1"/>
</dbReference>
<dbReference type="NCBIfam" id="NF010081">
    <property type="entry name" value="PRK13566.1"/>
    <property type="match status" value="1"/>
</dbReference>
<dbReference type="InterPro" id="IPR010112">
    <property type="entry name" value="TrpE-G_bact"/>
</dbReference>
<accession>A0A171DKF2</accession>
<feature type="domain" description="Glutamine amidotransferase" evidence="3">
    <location>
        <begin position="528"/>
        <end position="702"/>
    </location>
</feature>
<comment type="pathway">
    <text evidence="2">Amino-acid biosynthesis; L-tryptophan biosynthesis; L-tryptophan from chorismate: step 1/5.</text>
</comment>
<dbReference type="InterPro" id="IPR017926">
    <property type="entry name" value="GATASE"/>
</dbReference>
<dbReference type="Gene3D" id="3.60.120.10">
    <property type="entry name" value="Anthranilate synthase"/>
    <property type="match status" value="1"/>
</dbReference>
<dbReference type="OrthoDB" id="3518032at2"/>
<evidence type="ECO:0000259" key="5">
    <source>
        <dbReference type="Pfam" id="PF04715"/>
    </source>
</evidence>
<dbReference type="PANTHER" id="PTHR11236:SF9">
    <property type="entry name" value="ANTHRANILATE SYNTHASE COMPONENT 1"/>
    <property type="match status" value="1"/>
</dbReference>
<feature type="domain" description="Chorismate-utilising enzyme C-terminal" evidence="4">
    <location>
        <begin position="236"/>
        <end position="487"/>
    </location>
</feature>
<dbReference type="GO" id="GO:0004049">
    <property type="term" value="F:anthranilate synthase activity"/>
    <property type="evidence" value="ECO:0007669"/>
    <property type="project" value="UniProtKB-UniRule"/>
</dbReference>
<keyword evidence="1" id="KW-0315">Glutamine amidotransferase</keyword>
<evidence type="ECO:0000256" key="2">
    <source>
        <dbReference type="PIRNR" id="PIRNR036934"/>
    </source>
</evidence>
<dbReference type="EC" id="4.1.3.27" evidence="2"/>
<dbReference type="UniPathway" id="UPA00035">
    <property type="reaction ID" value="UER00040"/>
</dbReference>
<dbReference type="SUPFAM" id="SSF52317">
    <property type="entry name" value="Class I glutamine amidotransferase-like"/>
    <property type="match status" value="1"/>
</dbReference>
<comment type="catalytic activity">
    <reaction evidence="2">
        <text>chorismate + L-glutamine = anthranilate + pyruvate + L-glutamate + H(+)</text>
        <dbReference type="Rhea" id="RHEA:21732"/>
        <dbReference type="ChEBI" id="CHEBI:15361"/>
        <dbReference type="ChEBI" id="CHEBI:15378"/>
        <dbReference type="ChEBI" id="CHEBI:16567"/>
        <dbReference type="ChEBI" id="CHEBI:29748"/>
        <dbReference type="ChEBI" id="CHEBI:29985"/>
        <dbReference type="ChEBI" id="CHEBI:58359"/>
        <dbReference type="EC" id="4.1.3.27"/>
    </reaction>
</comment>
<feature type="domain" description="Anthranilate synthase component I N-terminal" evidence="5">
    <location>
        <begin position="38"/>
        <end position="193"/>
    </location>
</feature>
<name>A0A171DKF2_9ACTN</name>
<dbReference type="NCBIfam" id="TIGR01815">
    <property type="entry name" value="TrpE-clade3"/>
    <property type="match status" value="1"/>
</dbReference>
<dbReference type="PRINTS" id="PR00096">
    <property type="entry name" value="GATASE"/>
</dbReference>
<evidence type="ECO:0000313" key="6">
    <source>
        <dbReference type="EMBL" id="GAT69302.1"/>
    </source>
</evidence>
<dbReference type="Pfam" id="PF00117">
    <property type="entry name" value="GATase"/>
    <property type="match status" value="1"/>
</dbReference>
<evidence type="ECO:0000259" key="4">
    <source>
        <dbReference type="Pfam" id="PF00425"/>
    </source>
</evidence>
<keyword evidence="2" id="KW-0822">Tryptophan biosynthesis</keyword>
<dbReference type="InterPro" id="IPR005801">
    <property type="entry name" value="ADC_synthase"/>
</dbReference>
<sequence length="719" mass="77572">METSGYTTAGGIRVEVATADVPETVLDDVVSTLGERRGGVLSSGMEYPGRYSRWHLAYVDPCLEIVARGRTVTARALNARGRVVLPAVASCLLAAGEPVSEPAADRVEVHVPESAEILPEEMRSRRPTVFTAIREVIAAFKGENEHLGLYGAFGYDLAFQFEPIRQVLTRAADQRDLVLHLPDRIMVIDRKRETSKEYRYEFTVDGVSTHGLPRDGESVPLPPAPAELPADPAKGAYAKVVAAAKEKFVRGDLFEVVPGQVFHAPCTDPAAFYRGLRKANPAPYEFLFNLGEGEHLVGASPEMYVRVSGDRVETCPISGTIARGGNPVEDAEAIRTLLSSVKEESELTMCTDVDRNDKSRICVPGSVQVIGRRQIEMYSRLIHTVDHIEGRLRPGFDALDAFLTHMWAVTVTGAPKTWAMQFIEDHEATTRRWYGGAVGYIGFDGSMNTGLTLRTAQIREGVATVRAGATLLFDSDPDAEERETELKASALLGALAAVAARTAEAGAAASAPAETQAPERPGEGMKVLLVDHEDSFVNTLADYFRQQGAEVVTLRHGFPAEMIDEIDPSLVVLSPGPGWPSDFGLPALVDALYARDLPVFGVCLGLQGMVEQAGGTLELLSYPEHGKRGQVKRMGGSALLDGLPEEFVAARYHSLHAKQPGVDGFTVTALTPDGAVMAIEDVARRRFAVQFHPESILTAEGGAGARIIANVLKLSRPVA</sequence>
<dbReference type="Gene3D" id="3.40.50.880">
    <property type="match status" value="1"/>
</dbReference>
<keyword evidence="2" id="KW-0057">Aromatic amino acid biosynthesis</keyword>
<keyword evidence="7" id="KW-1185">Reference proteome</keyword>
<keyword evidence="2" id="KW-0028">Amino-acid biosynthesis</keyword>